<evidence type="ECO:0000313" key="2">
    <source>
        <dbReference type="Proteomes" id="UP000325440"/>
    </source>
</evidence>
<dbReference type="AlphaFoldDB" id="A0A5E4NSX2"/>
<evidence type="ECO:0000313" key="1">
    <source>
        <dbReference type="EMBL" id="VVC46105.1"/>
    </source>
</evidence>
<name>A0A5E4NSX2_9HEMI</name>
<proteinExistence type="predicted"/>
<gene>
    <name evidence="1" type="ORF">CINCED_3A017189</name>
</gene>
<sequence length="55" mass="6750">MSGREMTQLMQLHPWLQCRSMELLLHIHKNIPNNSREFFHRKDHNITCVHMDKEH</sequence>
<organism evidence="1 2">
    <name type="scientific">Cinara cedri</name>
    <dbReference type="NCBI Taxonomy" id="506608"/>
    <lineage>
        <taxon>Eukaryota</taxon>
        <taxon>Metazoa</taxon>
        <taxon>Ecdysozoa</taxon>
        <taxon>Arthropoda</taxon>
        <taxon>Hexapoda</taxon>
        <taxon>Insecta</taxon>
        <taxon>Pterygota</taxon>
        <taxon>Neoptera</taxon>
        <taxon>Paraneoptera</taxon>
        <taxon>Hemiptera</taxon>
        <taxon>Sternorrhyncha</taxon>
        <taxon>Aphidomorpha</taxon>
        <taxon>Aphidoidea</taxon>
        <taxon>Aphididae</taxon>
        <taxon>Lachninae</taxon>
        <taxon>Cinara</taxon>
    </lineage>
</organism>
<keyword evidence="2" id="KW-1185">Reference proteome</keyword>
<accession>A0A5E4NSX2</accession>
<reference evidence="1 2" key="1">
    <citation type="submission" date="2019-08" db="EMBL/GenBank/DDBJ databases">
        <authorList>
            <person name="Alioto T."/>
            <person name="Alioto T."/>
            <person name="Gomez Garrido J."/>
        </authorList>
    </citation>
    <scope>NUCLEOTIDE SEQUENCE [LARGE SCALE GENOMIC DNA]</scope>
</reference>
<protein>
    <submittedName>
        <fullName evidence="1">Uncharacterized protein</fullName>
    </submittedName>
</protein>
<dbReference type="EMBL" id="CABPRJ010002434">
    <property type="protein sequence ID" value="VVC46105.1"/>
    <property type="molecule type" value="Genomic_DNA"/>
</dbReference>
<dbReference type="Proteomes" id="UP000325440">
    <property type="component" value="Unassembled WGS sequence"/>
</dbReference>